<organism evidence="1 2">
    <name type="scientific">Marinobacter nauticus</name>
    <name type="common">Marinobacter hydrocarbonoclasticus</name>
    <name type="synonym">Marinobacter aquaeolei</name>
    <dbReference type="NCBI Taxonomy" id="2743"/>
    <lineage>
        <taxon>Bacteria</taxon>
        <taxon>Pseudomonadati</taxon>
        <taxon>Pseudomonadota</taxon>
        <taxon>Gammaproteobacteria</taxon>
        <taxon>Pseudomonadales</taxon>
        <taxon>Marinobacteraceae</taxon>
        <taxon>Marinobacter</taxon>
    </lineage>
</organism>
<name>A0A368XYG7_MARNT</name>
<dbReference type="PANTHER" id="PTHR36932:SF1">
    <property type="entry name" value="CAPSULAR POLYSACCHARIDE BIOSYNTHESIS PROTEIN"/>
    <property type="match status" value="1"/>
</dbReference>
<dbReference type="InterPro" id="IPR042099">
    <property type="entry name" value="ANL_N_sf"/>
</dbReference>
<dbReference type="AlphaFoldDB" id="A0A368XYG7"/>
<proteinExistence type="predicted"/>
<accession>A0A368XYG7</accession>
<comment type="caution">
    <text evidence="1">The sequence shown here is derived from an EMBL/GenBank/DDBJ whole genome shotgun (WGS) entry which is preliminary data.</text>
</comment>
<reference evidence="1 2" key="1">
    <citation type="submission" date="2018-07" db="EMBL/GenBank/DDBJ databases">
        <title>Freshwater and sediment microbial communities from various areas in North America, analyzing microbe dynamics in response to fracking.</title>
        <authorList>
            <person name="Lamendella R."/>
        </authorList>
    </citation>
    <scope>NUCLEOTIDE SEQUENCE [LARGE SCALE GENOMIC DNA]</scope>
    <source>
        <strain evidence="1 2">105B</strain>
    </source>
</reference>
<dbReference type="Proteomes" id="UP000253647">
    <property type="component" value="Unassembled WGS sequence"/>
</dbReference>
<evidence type="ECO:0000313" key="2">
    <source>
        <dbReference type="Proteomes" id="UP000253647"/>
    </source>
</evidence>
<keyword evidence="1" id="KW-0436">Ligase</keyword>
<evidence type="ECO:0000313" key="1">
    <source>
        <dbReference type="EMBL" id="RCW72186.1"/>
    </source>
</evidence>
<dbReference type="InterPro" id="IPR053158">
    <property type="entry name" value="CapK_Type1_Caps_Biosynth"/>
</dbReference>
<sequence length="417" mass="47085">MFRYVLARLTYLVLRLPVARFQAEVEDLWGLEPNERLQRLSCILNKNQPKDAQGVAVHSLSELPDRPPMSKADLRAMSAASSTVASSFSRHTAGTTGEPTHISLSRTELAQMLAVRAYCYNKHGLKLGQREARVWGRAANSLTAKIRDFLLNRKVFYPAEDGAEETVEKLVKWSPEYLYGYTSLILEAAQIAQKKGLKPRGVKAVICTAESILPAQKKFIAEVFGAPVFEEYGSTEFDVIAFECSRGHLHLVNPWLWVEEEEDTVLITDVSRKSQSIVRYKLGDAAELRDSGCELLGGKGVIEELHGRTAQQFAYLTKNTKFHAVVFGRAIDAYMKEFNDCFRFTVSQTEYGIFHLHVSSEPHLGDAHLRRWINTELQAQLSVSQDLIKAVYAGERFMRSGKHTYFFQDLDINDEGK</sequence>
<dbReference type="PANTHER" id="PTHR36932">
    <property type="entry name" value="CAPSULAR POLYSACCHARIDE BIOSYNTHESIS PROTEIN"/>
    <property type="match status" value="1"/>
</dbReference>
<dbReference type="EMBL" id="QPJI01000003">
    <property type="protein sequence ID" value="RCW72186.1"/>
    <property type="molecule type" value="Genomic_DNA"/>
</dbReference>
<dbReference type="SUPFAM" id="SSF56801">
    <property type="entry name" value="Acetyl-CoA synthetase-like"/>
    <property type="match status" value="1"/>
</dbReference>
<gene>
    <name evidence="1" type="ORF">DET61_103146</name>
</gene>
<dbReference type="Gene3D" id="3.40.50.12780">
    <property type="entry name" value="N-terminal domain of ligase-like"/>
    <property type="match status" value="1"/>
</dbReference>
<dbReference type="GO" id="GO:0016874">
    <property type="term" value="F:ligase activity"/>
    <property type="evidence" value="ECO:0007669"/>
    <property type="project" value="UniProtKB-KW"/>
</dbReference>
<protein>
    <submittedName>
        <fullName evidence="1">Phenylacetate-CoA ligase</fullName>
    </submittedName>
</protein>